<proteinExistence type="predicted"/>
<organism evidence="6 7">
    <name type="scientific">Araneus ventricosus</name>
    <name type="common">Orbweaver spider</name>
    <name type="synonym">Epeira ventricosa</name>
    <dbReference type="NCBI Taxonomy" id="182803"/>
    <lineage>
        <taxon>Eukaryota</taxon>
        <taxon>Metazoa</taxon>
        <taxon>Ecdysozoa</taxon>
        <taxon>Arthropoda</taxon>
        <taxon>Chelicerata</taxon>
        <taxon>Arachnida</taxon>
        <taxon>Araneae</taxon>
        <taxon>Araneomorphae</taxon>
        <taxon>Entelegynae</taxon>
        <taxon>Araneoidea</taxon>
        <taxon>Araneidae</taxon>
        <taxon>Araneus</taxon>
    </lineage>
</organism>
<evidence type="ECO:0000256" key="4">
    <source>
        <dbReference type="ARBA" id="ARBA00022679"/>
    </source>
</evidence>
<dbReference type="AlphaFoldDB" id="A0A4Y2GKD1"/>
<comment type="subunit">
    <text evidence="2">Homodimer.</text>
</comment>
<keyword evidence="7" id="KW-1185">Reference proteome</keyword>
<evidence type="ECO:0000256" key="2">
    <source>
        <dbReference type="ARBA" id="ARBA00011738"/>
    </source>
</evidence>
<dbReference type="OrthoDB" id="1732682at2759"/>
<dbReference type="InterPro" id="IPR045088">
    <property type="entry name" value="ALAT1/2-like"/>
</dbReference>
<evidence type="ECO:0000256" key="1">
    <source>
        <dbReference type="ARBA" id="ARBA00001933"/>
    </source>
</evidence>
<evidence type="ECO:0000256" key="5">
    <source>
        <dbReference type="ARBA" id="ARBA00022898"/>
    </source>
</evidence>
<evidence type="ECO:0000313" key="7">
    <source>
        <dbReference type="Proteomes" id="UP000499080"/>
    </source>
</evidence>
<dbReference type="PANTHER" id="PTHR11751:SF29">
    <property type="entry name" value="ALANINE TRANSAMINASE"/>
    <property type="match status" value="1"/>
</dbReference>
<evidence type="ECO:0000256" key="3">
    <source>
        <dbReference type="ARBA" id="ARBA00022576"/>
    </source>
</evidence>
<comment type="cofactor">
    <cofactor evidence="1">
        <name>pyridoxal 5'-phosphate</name>
        <dbReference type="ChEBI" id="CHEBI:597326"/>
    </cofactor>
</comment>
<keyword evidence="5" id="KW-0663">Pyridoxal phosphate</keyword>
<dbReference type="InterPro" id="IPR015421">
    <property type="entry name" value="PyrdxlP-dep_Trfase_major"/>
</dbReference>
<accession>A0A4Y2GKD1</accession>
<dbReference type="GO" id="GO:0008483">
    <property type="term" value="F:transaminase activity"/>
    <property type="evidence" value="ECO:0007669"/>
    <property type="project" value="UniProtKB-KW"/>
</dbReference>
<dbReference type="Proteomes" id="UP000499080">
    <property type="component" value="Unassembled WGS sequence"/>
</dbReference>
<keyword evidence="4" id="KW-0808">Transferase</keyword>
<dbReference type="Gene3D" id="3.40.640.10">
    <property type="entry name" value="Type I PLP-dependent aspartate aminotransferase-like (Major domain)"/>
    <property type="match status" value="1"/>
</dbReference>
<reference evidence="6 7" key="1">
    <citation type="journal article" date="2019" name="Sci. Rep.">
        <title>Orb-weaving spider Araneus ventricosus genome elucidates the spidroin gene catalogue.</title>
        <authorList>
            <person name="Kono N."/>
            <person name="Nakamura H."/>
            <person name="Ohtoshi R."/>
            <person name="Moran D.A.P."/>
            <person name="Shinohara A."/>
            <person name="Yoshida Y."/>
            <person name="Fujiwara M."/>
            <person name="Mori M."/>
            <person name="Tomita M."/>
            <person name="Arakawa K."/>
        </authorList>
    </citation>
    <scope>NUCLEOTIDE SEQUENCE [LARGE SCALE GENOMIC DNA]</scope>
</reference>
<keyword evidence="3" id="KW-0032">Aminotransferase</keyword>
<dbReference type="PANTHER" id="PTHR11751">
    <property type="entry name" value="ALANINE AMINOTRANSFERASE"/>
    <property type="match status" value="1"/>
</dbReference>
<comment type="caution">
    <text evidence="6">The sequence shown here is derived from an EMBL/GenBank/DDBJ whole genome shotgun (WGS) entry which is preliminary data.</text>
</comment>
<name>A0A4Y2GKD1_ARAVE</name>
<gene>
    <name evidence="6" type="ORF">AVEN_170437_1</name>
</gene>
<sequence length="178" mass="20348">MFLYAASCCHLLSSYRTNLQTSWYHLARSRLIEHLKAFKNAHCSVLTYEKIQEIIKFAFDEKLLIIADENKTAPIRYFSVPEPQIDRHSTGDTNYASATGNAGDNLCKFKWLLINTISSGHQSPYGAFPEVPRVYQDNVYAPDTQFHSFKKVLMEMGEPYKKMELVSLMSASKGYMGE</sequence>
<dbReference type="EMBL" id="BGPR01099522">
    <property type="protein sequence ID" value="GBM52968.1"/>
    <property type="molecule type" value="Genomic_DNA"/>
</dbReference>
<evidence type="ECO:0000313" key="6">
    <source>
        <dbReference type="EMBL" id="GBM52968.1"/>
    </source>
</evidence>
<protein>
    <submittedName>
        <fullName evidence="6">Uncharacterized protein</fullName>
    </submittedName>
</protein>